<sequence length="365" mass="39976">MNKTAHYRPLPRRFRRQTLLLVGCGDVGGRIGAQSLARHPADRLRVIGTSRRPEQAAALRALGILPLPVDLDERAGLRRLAGLSRWMIDLAPPPPAGATDPRSTRLIAALARNSRRPLPAFRSAARDTPGIRPARARREPMTAPAPGAVGPLRLAPPRARRRWVYVSTTGVYGDCAGASFDETRPVAPASARAVRRVDAERRFRAAGARELARVAILRVPGIYADDRLPLERLRKGLPALRAEDDVFTNHVHADDLARIARAALVRGRQGRVVHAVDDSDLRMGDYFDRVADAFALPRPPRVARAKLAALVTPAMLSFMSESRRLANRRLKGELRLRLRFANVDATLAHATLAPSSDPAPFQLPA</sequence>
<dbReference type="InterPro" id="IPR036291">
    <property type="entry name" value="NAD(P)-bd_dom_sf"/>
</dbReference>
<dbReference type="AlphaFoldDB" id="A0A7W8M8E3"/>
<dbReference type="InterPro" id="IPR051783">
    <property type="entry name" value="NAD(P)-dependent_oxidoreduct"/>
</dbReference>
<dbReference type="EMBL" id="JACHGB010000002">
    <property type="protein sequence ID" value="MBB5270929.1"/>
    <property type="molecule type" value="Genomic_DNA"/>
</dbReference>
<accession>A0A7W8M8E3</accession>
<evidence type="ECO:0000313" key="1">
    <source>
        <dbReference type="EMBL" id="MBB5270929.1"/>
    </source>
</evidence>
<comment type="caution">
    <text evidence="1">The sequence shown here is derived from an EMBL/GenBank/DDBJ whole genome shotgun (WGS) entry which is preliminary data.</text>
</comment>
<gene>
    <name evidence="1" type="ORF">HNQ70_000933</name>
</gene>
<organism evidence="1 2">
    <name type="scientific">Quisquiliibacterium transsilvanicum</name>
    <dbReference type="NCBI Taxonomy" id="1549638"/>
    <lineage>
        <taxon>Bacteria</taxon>
        <taxon>Pseudomonadati</taxon>
        <taxon>Pseudomonadota</taxon>
        <taxon>Betaproteobacteria</taxon>
        <taxon>Burkholderiales</taxon>
        <taxon>Burkholderiaceae</taxon>
        <taxon>Quisquiliibacterium</taxon>
    </lineage>
</organism>
<dbReference type="PANTHER" id="PTHR48079:SF6">
    <property type="entry name" value="NAD(P)-BINDING DOMAIN-CONTAINING PROTEIN-RELATED"/>
    <property type="match status" value="1"/>
</dbReference>
<dbReference type="PANTHER" id="PTHR48079">
    <property type="entry name" value="PROTEIN YEEZ"/>
    <property type="match status" value="1"/>
</dbReference>
<dbReference type="Proteomes" id="UP000532440">
    <property type="component" value="Unassembled WGS sequence"/>
</dbReference>
<dbReference type="SUPFAM" id="SSF51735">
    <property type="entry name" value="NAD(P)-binding Rossmann-fold domains"/>
    <property type="match status" value="1"/>
</dbReference>
<proteinExistence type="predicted"/>
<dbReference type="GO" id="GO:0005737">
    <property type="term" value="C:cytoplasm"/>
    <property type="evidence" value="ECO:0007669"/>
    <property type="project" value="TreeGrafter"/>
</dbReference>
<name>A0A7W8M8E3_9BURK</name>
<reference evidence="1 2" key="1">
    <citation type="submission" date="2020-08" db="EMBL/GenBank/DDBJ databases">
        <title>Genomic Encyclopedia of Type Strains, Phase IV (KMG-IV): sequencing the most valuable type-strain genomes for metagenomic binning, comparative biology and taxonomic classification.</title>
        <authorList>
            <person name="Goeker M."/>
        </authorList>
    </citation>
    <scope>NUCLEOTIDE SEQUENCE [LARGE SCALE GENOMIC DNA]</scope>
    <source>
        <strain evidence="1 2">DSM 29781</strain>
    </source>
</reference>
<protein>
    <submittedName>
        <fullName evidence="1">dTDP-4-dehydrorhamnose reductase</fullName>
    </submittedName>
</protein>
<evidence type="ECO:0000313" key="2">
    <source>
        <dbReference type="Proteomes" id="UP000532440"/>
    </source>
</evidence>
<dbReference type="RefSeq" id="WP_183964742.1">
    <property type="nucleotide sequence ID" value="NZ_JACHGB010000002.1"/>
</dbReference>
<dbReference type="GO" id="GO:0004029">
    <property type="term" value="F:aldehyde dehydrogenase (NAD+) activity"/>
    <property type="evidence" value="ECO:0007669"/>
    <property type="project" value="TreeGrafter"/>
</dbReference>
<dbReference type="Gene3D" id="3.40.50.720">
    <property type="entry name" value="NAD(P)-binding Rossmann-like Domain"/>
    <property type="match status" value="2"/>
</dbReference>
<keyword evidence="2" id="KW-1185">Reference proteome</keyword>